<protein>
    <recommendedName>
        <fullName evidence="1">Transposase for insertion sequence element IS21-like C-terminal domain-containing protein</fullName>
    </recommendedName>
</protein>
<evidence type="ECO:0000313" key="2">
    <source>
        <dbReference type="EMBL" id="GAH63662.1"/>
    </source>
</evidence>
<name>X1H2L6_9ZZZZ</name>
<proteinExistence type="predicted"/>
<gene>
    <name evidence="2" type="ORF">S03H2_48324</name>
</gene>
<sequence length="194" mass="21917">APFTNIQTYSGKVDKYSTVIIDKNHYSVPTRYAGLRVQIVAYVDHLDIFSASQKIASHPRLYGNNKWQLDPLHYLELISRRPQAFESARPIRQWRKLWPECLEELLEHFSLKQGESKGTKDFVSVLMLFKEHKEGDVISAVKEALSGGVSSSEAVAHILLNRLAPERHSPVPLKNWETLPPPDISVYDGIGGAI</sequence>
<reference evidence="2" key="1">
    <citation type="journal article" date="2014" name="Front. Microbiol.">
        <title>High frequency of phylogenetically diverse reductive dehalogenase-homologous genes in deep subseafloor sedimentary metagenomes.</title>
        <authorList>
            <person name="Kawai M."/>
            <person name="Futagami T."/>
            <person name="Toyoda A."/>
            <person name="Takaki Y."/>
            <person name="Nishi S."/>
            <person name="Hori S."/>
            <person name="Arai W."/>
            <person name="Tsubouchi T."/>
            <person name="Morono Y."/>
            <person name="Uchiyama I."/>
            <person name="Ito T."/>
            <person name="Fujiyama A."/>
            <person name="Inagaki F."/>
            <person name="Takami H."/>
        </authorList>
    </citation>
    <scope>NUCLEOTIDE SEQUENCE</scope>
    <source>
        <strain evidence="2">Expedition CK06-06</strain>
    </source>
</reference>
<dbReference type="EMBL" id="BARU01030461">
    <property type="protein sequence ID" value="GAH63662.1"/>
    <property type="molecule type" value="Genomic_DNA"/>
</dbReference>
<feature type="domain" description="Transposase for insertion sequence element IS21-like C-terminal" evidence="1">
    <location>
        <begin position="2"/>
        <end position="69"/>
    </location>
</feature>
<comment type="caution">
    <text evidence="2">The sequence shown here is derived from an EMBL/GenBank/DDBJ whole genome shotgun (WGS) entry which is preliminary data.</text>
</comment>
<organism evidence="2">
    <name type="scientific">marine sediment metagenome</name>
    <dbReference type="NCBI Taxonomy" id="412755"/>
    <lineage>
        <taxon>unclassified sequences</taxon>
        <taxon>metagenomes</taxon>
        <taxon>ecological metagenomes</taxon>
    </lineage>
</organism>
<evidence type="ECO:0000259" key="1">
    <source>
        <dbReference type="Pfam" id="PF22483"/>
    </source>
</evidence>
<dbReference type="AlphaFoldDB" id="X1H2L6"/>
<feature type="non-terminal residue" evidence="2">
    <location>
        <position position="1"/>
    </location>
</feature>
<dbReference type="Pfam" id="PF22483">
    <property type="entry name" value="Mu-transpos_C_2"/>
    <property type="match status" value="1"/>
</dbReference>
<dbReference type="InterPro" id="IPR054353">
    <property type="entry name" value="IstA-like_C"/>
</dbReference>
<accession>X1H2L6</accession>